<feature type="domain" description="Plasmid pRiA4b Orf3-like" evidence="2">
    <location>
        <begin position="5"/>
        <end position="144"/>
    </location>
</feature>
<dbReference type="InterPro" id="IPR012912">
    <property type="entry name" value="Plasmid_pRiA4b_Orf3-like"/>
</dbReference>
<dbReference type="Pfam" id="PF07929">
    <property type="entry name" value="PRiA4_ORF3"/>
    <property type="match status" value="1"/>
</dbReference>
<name>A0A915DW86_9BILA</name>
<feature type="compositionally biased region" description="Acidic residues" evidence="1">
    <location>
        <begin position="143"/>
        <end position="153"/>
    </location>
</feature>
<keyword evidence="3" id="KW-1185">Reference proteome</keyword>
<dbReference type="AlphaFoldDB" id="A0A915DW86"/>
<evidence type="ECO:0000313" key="4">
    <source>
        <dbReference type="WBParaSite" id="jg2415"/>
    </source>
</evidence>
<protein>
    <recommendedName>
        <fullName evidence="2">Plasmid pRiA4b Orf3-like domain-containing protein</fullName>
    </recommendedName>
</protein>
<reference evidence="4" key="1">
    <citation type="submission" date="2022-11" db="UniProtKB">
        <authorList>
            <consortium name="WormBaseParasite"/>
        </authorList>
    </citation>
    <scope>IDENTIFICATION</scope>
</reference>
<dbReference type="WBParaSite" id="jg2415">
    <property type="protein sequence ID" value="jg2415"/>
    <property type="gene ID" value="jg2415"/>
</dbReference>
<evidence type="ECO:0000259" key="2">
    <source>
        <dbReference type="Pfam" id="PF07929"/>
    </source>
</evidence>
<dbReference type="SUPFAM" id="SSF159941">
    <property type="entry name" value="MM3350-like"/>
    <property type="match status" value="1"/>
</dbReference>
<sequence>MSTAQIYQFKINLARFKPPIWRRVQVPDHFTFYELHLVIQDVFEWSGTHLHQFVKGERRGRYTSEPVYIGKPRKNPEPWETTLHEKVEQVCDHFSADHPKMVYEYDLGSTWYHDVILEKVLASDGGEYPRCVGGKRGTPVEDPGPDEEPDDENTGSFDKDQVDFKRYNEYHASENTFD</sequence>
<accession>A0A915DW86</accession>
<feature type="region of interest" description="Disordered" evidence="1">
    <location>
        <begin position="128"/>
        <end position="178"/>
    </location>
</feature>
<dbReference type="PANTHER" id="PTHR41878">
    <property type="entry name" value="LEXA REPRESSOR-RELATED"/>
    <property type="match status" value="1"/>
</dbReference>
<evidence type="ECO:0000313" key="3">
    <source>
        <dbReference type="Proteomes" id="UP000887574"/>
    </source>
</evidence>
<dbReference type="InterPro" id="IPR024047">
    <property type="entry name" value="MM3350-like_sf"/>
</dbReference>
<organism evidence="3 4">
    <name type="scientific">Ditylenchus dipsaci</name>
    <dbReference type="NCBI Taxonomy" id="166011"/>
    <lineage>
        <taxon>Eukaryota</taxon>
        <taxon>Metazoa</taxon>
        <taxon>Ecdysozoa</taxon>
        <taxon>Nematoda</taxon>
        <taxon>Chromadorea</taxon>
        <taxon>Rhabditida</taxon>
        <taxon>Tylenchina</taxon>
        <taxon>Tylenchomorpha</taxon>
        <taxon>Sphaerularioidea</taxon>
        <taxon>Anguinidae</taxon>
        <taxon>Anguininae</taxon>
        <taxon>Ditylenchus</taxon>
    </lineage>
</organism>
<dbReference type="Gene3D" id="3.10.290.30">
    <property type="entry name" value="MM3350-like"/>
    <property type="match status" value="1"/>
</dbReference>
<evidence type="ECO:0000256" key="1">
    <source>
        <dbReference type="SAM" id="MobiDB-lite"/>
    </source>
</evidence>
<proteinExistence type="predicted"/>
<feature type="compositionally biased region" description="Basic and acidic residues" evidence="1">
    <location>
        <begin position="157"/>
        <end position="172"/>
    </location>
</feature>
<dbReference type="PANTHER" id="PTHR41878:SF1">
    <property type="entry name" value="TNPR PROTEIN"/>
    <property type="match status" value="1"/>
</dbReference>
<dbReference type="Proteomes" id="UP000887574">
    <property type="component" value="Unplaced"/>
</dbReference>